<sequence>MKIPFSKEQLAFLKSVPLPFDPSTDLTDEQIERLVDALRNHFSYYGMNEAGTGESEIGTCCADLLTFLAPYA</sequence>
<gene>
    <name evidence="1" type="ORF">H8K20_07830</name>
</gene>
<name>A0A8J6LZ59_9FIRM</name>
<keyword evidence="2" id="KW-1185">Reference proteome</keyword>
<accession>A0A8J6LZ59</accession>
<protein>
    <submittedName>
        <fullName evidence="1">Uncharacterized protein</fullName>
    </submittedName>
</protein>
<evidence type="ECO:0000313" key="1">
    <source>
        <dbReference type="EMBL" id="MBC3516303.1"/>
    </source>
</evidence>
<dbReference type="RefSeq" id="WP_186488008.1">
    <property type="nucleotide sequence ID" value="NZ_JACOGI010000001.1"/>
</dbReference>
<reference evidence="1" key="1">
    <citation type="submission" date="2020-08" db="EMBL/GenBank/DDBJ databases">
        <authorList>
            <person name="Liu C."/>
            <person name="Sun Q."/>
        </authorList>
    </citation>
    <scope>NUCLEOTIDE SEQUENCE</scope>
    <source>
        <strain evidence="1">NSJ-65</strain>
    </source>
</reference>
<organism evidence="1 2">
    <name type="scientific">Neobittarella massiliensis</name>
    <name type="common">ex Bilen et al. 2018</name>
    <dbReference type="NCBI Taxonomy" id="2041842"/>
    <lineage>
        <taxon>Bacteria</taxon>
        <taxon>Bacillati</taxon>
        <taxon>Bacillota</taxon>
        <taxon>Clostridia</taxon>
        <taxon>Eubacteriales</taxon>
        <taxon>Oscillospiraceae</taxon>
        <taxon>Neobittarella (ex Bilen et al. 2018)</taxon>
    </lineage>
</organism>
<dbReference type="EMBL" id="JACOGI010000001">
    <property type="protein sequence ID" value="MBC3516303.1"/>
    <property type="molecule type" value="Genomic_DNA"/>
</dbReference>
<comment type="caution">
    <text evidence="1">The sequence shown here is derived from an EMBL/GenBank/DDBJ whole genome shotgun (WGS) entry which is preliminary data.</text>
</comment>
<dbReference type="AlphaFoldDB" id="A0A8J6LZ59"/>
<dbReference type="Proteomes" id="UP000597668">
    <property type="component" value="Unassembled WGS sequence"/>
</dbReference>
<evidence type="ECO:0000313" key="2">
    <source>
        <dbReference type="Proteomes" id="UP000597668"/>
    </source>
</evidence>
<proteinExistence type="predicted"/>